<organism evidence="9 10">
    <name type="scientific">Algoriphagus namhaensis</name>
    <dbReference type="NCBI Taxonomy" id="915353"/>
    <lineage>
        <taxon>Bacteria</taxon>
        <taxon>Pseudomonadati</taxon>
        <taxon>Bacteroidota</taxon>
        <taxon>Cytophagia</taxon>
        <taxon>Cytophagales</taxon>
        <taxon>Cyclobacteriaceae</taxon>
        <taxon>Algoriphagus</taxon>
    </lineage>
</organism>
<dbReference type="SUPFAM" id="SSF75011">
    <property type="entry name" value="3-carboxy-cis,cis-mucoante lactonizing enzyme"/>
    <property type="match status" value="1"/>
</dbReference>
<sequence>MITNYPTSEYGGNGQVWSIIQSDDQMMYFGTSTEIMEFDGINWRQIRNPDYPTGASTRGLVKDDNGVIFYVAGGSFGYLKRNKFGNRVIESLKYLIPEDKRDFEEFWSVQFDGKYLYFQAREYIFRLDYDLDQEEFDLKTYPAQGTFSHGYMIHGEYIVHDIEQGLYKMVDGELEFIDGSEVVAGDRLFTLVEHVDNPETGQKQFLTGRFYQEFYKYDGEKFEIFDSELNAYTGTNLLYKSALLPNGNLVASMIGMGLAVVSQEGKLLNILSADQGLQDPSVYSVFVDQDQTVWVGLDNGISKLELNSPISTFTKNQGINSTIYAITRAGGQLYVSSSIGLYKYDQKTKKFVPIPEIGNIQIWNLIVDGDDLIVPGEVFSLIRDGKIIPIDPNTSGGQDLMISPSHPNLLYISIPGGLRIYARKGNFWEKFADLEGMSNTIWTIAESEDGTLWGGTQTNMAYRITPAYDENDLPIVSDFKIKEFGIEEGLVNSPGYLGAIAGEIFFPSFGASLRYDPAKESIVPDDRFGMIPDNLGLSEGFFMIEDSQGQVWITIGNRLRLAIPGPNNTYTLEENLFNDYPWPSVNGLYSEDDGILWLGSGQGLLRYDRSISSVSKEDFPVMMRAIYAGSDTLNHLKKEADQDLSYSQNSVRFTYAAQFYQQEQRTTYQTFLEGFESDWSDWNRSVYKEYTNLSPGTYTFRVRAKNVFNDISEEASYTFSITPPWYNTWWAYLIYALAVIILVRLILKWRLSQLREKQELLEKTVADRTQELSQRVSELAVLNGVQNGLVKEIHTEGIYELVGEKLNELFDTQTVVLRSFDHSTHQEIWHYSIERDVRQYSDPRPINWANQQIIESKKPLVINENYTSTAQKFGSKGFTMGHTPKSAVFVPIIIGQTVRGSVSLQNLDHERAFSDAEVNLLVTITNSMGVALENTRLFDETNRLLEESKQQANELSAVNRVTQALASQLSLDEIIHLVGDQMKELFNANIVYLALLDESSAMINFPYRYGDEMPPQKLGEGLTSKILNSGKPLLINRDVEEMTVAMGASHLGMPSASYLGVPIFQGEKAIGVLSVQSTELENRFDESDSSLLSTIASSVGVAINKAQLFEEVVASKQAAEQANEAKSAFLSTVSHELRTPLTSVLGFAKIIQKRLEEKIFPLVDQKDPKTGRALSQVSQNLNVVISEGERLTTLINDVLDLAKIEAGKMDWSEEEVHLPEVVERAIAATNSLFGSNKLKLTRDFEKNLPGISGDNNKLIQVVINLISNAVKFTEKGGVTCRIKRQGNEIITSIIDTGMGIAQEDFTAVFEQFKQIGGDTLTDKPKGTGLGLPICKEIIEHHGGRIWLESKVGEGSNFSFALPIKSTAGKTNYAAPIHLNELVDQLKNKMVFSKLKSVKKNAHILIVDDEQSIRSLLSQELADAGYLTSEASNGKEAIESIRENRPDLVILDIMMPEINGFDVAAILKNDPQTMDIPIIILSIVQDKARGFRIGVDRYLTKPIDTNQLFEDISDLLNQGKSKKKVMVVDEDSAAIRTLTDVLQTKGYQVVESDGKELVEKAKETLPDIIILNSILSSNDEIIQTLRFEKGLENVLFFIYQ</sequence>
<dbReference type="InterPro" id="IPR029016">
    <property type="entry name" value="GAF-like_dom_sf"/>
</dbReference>
<dbReference type="InterPro" id="IPR003661">
    <property type="entry name" value="HisK_dim/P_dom"/>
</dbReference>
<feature type="domain" description="Response regulatory" evidence="8">
    <location>
        <begin position="1523"/>
        <end position="1599"/>
    </location>
</feature>
<comment type="caution">
    <text evidence="6">Lacks conserved residue(s) required for the propagation of feature annotation.</text>
</comment>
<dbReference type="PRINTS" id="PR00344">
    <property type="entry name" value="BCTRLSENSOR"/>
</dbReference>
<dbReference type="CDD" id="cd00082">
    <property type="entry name" value="HisKA"/>
    <property type="match status" value="1"/>
</dbReference>
<dbReference type="InterPro" id="IPR004358">
    <property type="entry name" value="Sig_transdc_His_kin-like_C"/>
</dbReference>
<dbReference type="Gene3D" id="3.30.450.40">
    <property type="match status" value="2"/>
</dbReference>
<evidence type="ECO:0000259" key="7">
    <source>
        <dbReference type="PROSITE" id="PS50109"/>
    </source>
</evidence>
<dbReference type="SUPFAM" id="SSF52172">
    <property type="entry name" value="CheY-like"/>
    <property type="match status" value="2"/>
</dbReference>
<keyword evidence="4" id="KW-0808">Transferase</keyword>
<dbReference type="InterPro" id="IPR036890">
    <property type="entry name" value="HATPase_C_sf"/>
</dbReference>
<dbReference type="InterPro" id="IPR036097">
    <property type="entry name" value="HisK_dim/P_sf"/>
</dbReference>
<dbReference type="SMART" id="SM00387">
    <property type="entry name" value="HATPase_c"/>
    <property type="match status" value="1"/>
</dbReference>
<dbReference type="InterPro" id="IPR005467">
    <property type="entry name" value="His_kinase_dom"/>
</dbReference>
<gene>
    <name evidence="9" type="ORF">ACFOSV_06560</name>
</gene>
<reference evidence="10" key="1">
    <citation type="journal article" date="2019" name="Int. J. Syst. Evol. Microbiol.">
        <title>The Global Catalogue of Microorganisms (GCM) 10K type strain sequencing project: providing services to taxonomists for standard genome sequencing and annotation.</title>
        <authorList>
            <consortium name="The Broad Institute Genomics Platform"/>
            <consortium name="The Broad Institute Genome Sequencing Center for Infectious Disease"/>
            <person name="Wu L."/>
            <person name="Ma J."/>
        </authorList>
    </citation>
    <scope>NUCLEOTIDE SEQUENCE [LARGE SCALE GENOMIC DNA]</scope>
    <source>
        <strain evidence="10">CCUG 60523</strain>
    </source>
</reference>
<dbReference type="SMART" id="SM00448">
    <property type="entry name" value="REC"/>
    <property type="match status" value="1"/>
</dbReference>
<dbReference type="InterPro" id="IPR001789">
    <property type="entry name" value="Sig_transdc_resp-reg_receiver"/>
</dbReference>
<feature type="modified residue" description="4-aspartylphosphate" evidence="6">
    <location>
        <position position="1451"/>
    </location>
</feature>
<dbReference type="Pfam" id="PF02518">
    <property type="entry name" value="HATPase_c"/>
    <property type="match status" value="1"/>
</dbReference>
<dbReference type="InterPro" id="IPR011123">
    <property type="entry name" value="Y_Y_Y"/>
</dbReference>
<evidence type="ECO:0000313" key="10">
    <source>
        <dbReference type="Proteomes" id="UP001595805"/>
    </source>
</evidence>
<protein>
    <recommendedName>
        <fullName evidence="2">histidine kinase</fullName>
        <ecNumber evidence="2">2.7.13.3</ecNumber>
    </recommendedName>
</protein>
<evidence type="ECO:0000256" key="2">
    <source>
        <dbReference type="ARBA" id="ARBA00012438"/>
    </source>
</evidence>
<dbReference type="PROSITE" id="PS50110">
    <property type="entry name" value="RESPONSE_REGULATORY"/>
    <property type="match status" value="2"/>
</dbReference>
<dbReference type="EMBL" id="JBHRZS010000006">
    <property type="protein sequence ID" value="MFC3879829.1"/>
    <property type="molecule type" value="Genomic_DNA"/>
</dbReference>
<dbReference type="InterPro" id="IPR013783">
    <property type="entry name" value="Ig-like_fold"/>
</dbReference>
<dbReference type="Pfam" id="PF01590">
    <property type="entry name" value="GAF"/>
    <property type="match status" value="1"/>
</dbReference>
<keyword evidence="3 6" id="KW-0597">Phosphoprotein</keyword>
<dbReference type="CDD" id="cd16922">
    <property type="entry name" value="HATPase_EvgS-ArcB-TorS-like"/>
    <property type="match status" value="1"/>
</dbReference>
<evidence type="ECO:0000256" key="6">
    <source>
        <dbReference type="PROSITE-ProRule" id="PRU00169"/>
    </source>
</evidence>
<evidence type="ECO:0000256" key="5">
    <source>
        <dbReference type="ARBA" id="ARBA00022777"/>
    </source>
</evidence>
<feature type="domain" description="Histidine kinase" evidence="7">
    <location>
        <begin position="1132"/>
        <end position="1365"/>
    </location>
</feature>
<name>A0ABV8AQ24_9BACT</name>
<dbReference type="InterPro" id="IPR003018">
    <property type="entry name" value="GAF"/>
</dbReference>
<evidence type="ECO:0000256" key="3">
    <source>
        <dbReference type="ARBA" id="ARBA00022553"/>
    </source>
</evidence>
<feature type="domain" description="Response regulatory" evidence="8">
    <location>
        <begin position="1402"/>
        <end position="1515"/>
    </location>
</feature>
<evidence type="ECO:0000256" key="1">
    <source>
        <dbReference type="ARBA" id="ARBA00000085"/>
    </source>
</evidence>
<dbReference type="Pfam" id="PF13185">
    <property type="entry name" value="GAF_2"/>
    <property type="match status" value="1"/>
</dbReference>
<dbReference type="Proteomes" id="UP001595805">
    <property type="component" value="Unassembled WGS sequence"/>
</dbReference>
<evidence type="ECO:0000313" key="9">
    <source>
        <dbReference type="EMBL" id="MFC3879829.1"/>
    </source>
</evidence>
<dbReference type="Pfam" id="PF00512">
    <property type="entry name" value="HisKA"/>
    <property type="match status" value="1"/>
</dbReference>
<dbReference type="Gene3D" id="2.130.10.10">
    <property type="entry name" value="YVTN repeat-like/Quinoprotein amine dehydrogenase"/>
    <property type="match status" value="2"/>
</dbReference>
<comment type="caution">
    <text evidence="9">The sequence shown here is derived from an EMBL/GenBank/DDBJ whole genome shotgun (WGS) entry which is preliminary data.</text>
</comment>
<dbReference type="PROSITE" id="PS50109">
    <property type="entry name" value="HIS_KIN"/>
    <property type="match status" value="1"/>
</dbReference>
<dbReference type="EC" id="2.7.13.3" evidence="2"/>
<dbReference type="Gene3D" id="3.40.50.2300">
    <property type="match status" value="2"/>
</dbReference>
<accession>A0ABV8AQ24</accession>
<evidence type="ECO:0000256" key="4">
    <source>
        <dbReference type="ARBA" id="ARBA00022679"/>
    </source>
</evidence>
<dbReference type="Gene3D" id="2.60.40.10">
    <property type="entry name" value="Immunoglobulins"/>
    <property type="match status" value="1"/>
</dbReference>
<dbReference type="RefSeq" id="WP_377904621.1">
    <property type="nucleotide sequence ID" value="NZ_JBHRZS010000006.1"/>
</dbReference>
<dbReference type="Pfam" id="PF07495">
    <property type="entry name" value="Y_Y_Y"/>
    <property type="match status" value="1"/>
</dbReference>
<dbReference type="SUPFAM" id="SSF47384">
    <property type="entry name" value="Homodimeric domain of signal transducing histidine kinase"/>
    <property type="match status" value="1"/>
</dbReference>
<dbReference type="PANTHER" id="PTHR43547">
    <property type="entry name" value="TWO-COMPONENT HISTIDINE KINASE"/>
    <property type="match status" value="1"/>
</dbReference>
<dbReference type="InterPro" id="IPR015943">
    <property type="entry name" value="WD40/YVTN_repeat-like_dom_sf"/>
</dbReference>
<keyword evidence="5" id="KW-0418">Kinase</keyword>
<dbReference type="SMART" id="SM00065">
    <property type="entry name" value="GAF"/>
    <property type="match status" value="2"/>
</dbReference>
<dbReference type="Gene3D" id="3.30.565.10">
    <property type="entry name" value="Histidine kinase-like ATPase, C-terminal domain"/>
    <property type="match status" value="1"/>
</dbReference>
<dbReference type="InterPro" id="IPR011006">
    <property type="entry name" value="CheY-like_superfamily"/>
</dbReference>
<proteinExistence type="predicted"/>
<dbReference type="SUPFAM" id="SSF55874">
    <property type="entry name" value="ATPase domain of HSP90 chaperone/DNA topoisomerase II/histidine kinase"/>
    <property type="match status" value="1"/>
</dbReference>
<dbReference type="Pfam" id="PF00072">
    <property type="entry name" value="Response_reg"/>
    <property type="match status" value="1"/>
</dbReference>
<dbReference type="SMART" id="SM00388">
    <property type="entry name" value="HisKA"/>
    <property type="match status" value="1"/>
</dbReference>
<dbReference type="PANTHER" id="PTHR43547:SF2">
    <property type="entry name" value="HYBRID SIGNAL TRANSDUCTION HISTIDINE KINASE C"/>
    <property type="match status" value="1"/>
</dbReference>
<dbReference type="SUPFAM" id="SSF55781">
    <property type="entry name" value="GAF domain-like"/>
    <property type="match status" value="2"/>
</dbReference>
<dbReference type="Gene3D" id="1.10.287.130">
    <property type="match status" value="1"/>
</dbReference>
<comment type="catalytic activity">
    <reaction evidence="1">
        <text>ATP + protein L-histidine = ADP + protein N-phospho-L-histidine.</text>
        <dbReference type="EC" id="2.7.13.3"/>
    </reaction>
</comment>
<keyword evidence="10" id="KW-1185">Reference proteome</keyword>
<evidence type="ECO:0000259" key="8">
    <source>
        <dbReference type="PROSITE" id="PS50110"/>
    </source>
</evidence>
<dbReference type="InterPro" id="IPR003594">
    <property type="entry name" value="HATPase_dom"/>
</dbReference>